<evidence type="ECO:0000256" key="4">
    <source>
        <dbReference type="SAM" id="Phobius"/>
    </source>
</evidence>
<keyword evidence="1" id="KW-0285">Flavoprotein</keyword>
<dbReference type="GO" id="GO:0016020">
    <property type="term" value="C:membrane"/>
    <property type="evidence" value="ECO:0007669"/>
    <property type="project" value="InterPro"/>
</dbReference>
<dbReference type="InterPro" id="IPR016169">
    <property type="entry name" value="FAD-bd_PCMH_sub2"/>
</dbReference>
<dbReference type="InterPro" id="IPR016166">
    <property type="entry name" value="FAD-bd_PCMH"/>
</dbReference>
<name>A0A8J3EWT5_9BACI</name>
<dbReference type="InterPro" id="IPR010031">
    <property type="entry name" value="FAD_lactone_oxidase-like"/>
</dbReference>
<dbReference type="Proteomes" id="UP000626244">
    <property type="component" value="Unassembled WGS sequence"/>
</dbReference>
<keyword evidence="4" id="KW-1133">Transmembrane helix</keyword>
<feature type="transmembrane region" description="Helical" evidence="4">
    <location>
        <begin position="6"/>
        <end position="23"/>
    </location>
</feature>
<evidence type="ECO:0000256" key="2">
    <source>
        <dbReference type="ARBA" id="ARBA00022827"/>
    </source>
</evidence>
<reference evidence="7" key="1">
    <citation type="journal article" date="2019" name="Int. J. Syst. Evol. Microbiol.">
        <title>The Global Catalogue of Microorganisms (GCM) 10K type strain sequencing project: providing services to taxonomists for standard genome sequencing and annotation.</title>
        <authorList>
            <consortium name="The Broad Institute Genomics Platform"/>
            <consortium name="The Broad Institute Genome Sequencing Center for Infectious Disease"/>
            <person name="Wu L."/>
            <person name="Ma J."/>
        </authorList>
    </citation>
    <scope>NUCLEOTIDE SEQUENCE [LARGE SCALE GENOMIC DNA]</scope>
    <source>
        <strain evidence="7">CGMCC 1.14993</strain>
    </source>
</reference>
<dbReference type="SUPFAM" id="SSF56176">
    <property type="entry name" value="FAD-binding/transporter-associated domain-like"/>
    <property type="match status" value="1"/>
</dbReference>
<dbReference type="OrthoDB" id="9768764at2"/>
<keyword evidence="2" id="KW-0274">FAD</keyword>
<dbReference type="InterPro" id="IPR036318">
    <property type="entry name" value="FAD-bd_PCMH-like_sf"/>
</dbReference>
<protein>
    <submittedName>
        <fullName evidence="6">L-gulonolactone oxidase</fullName>
    </submittedName>
</protein>
<dbReference type="SUPFAM" id="SSF55103">
    <property type="entry name" value="FAD-linked oxidases, C-terminal domain"/>
    <property type="match status" value="1"/>
</dbReference>
<gene>
    <name evidence="6" type="ORF">GCM10007380_10130</name>
</gene>
<evidence type="ECO:0000256" key="1">
    <source>
        <dbReference type="ARBA" id="ARBA00022630"/>
    </source>
</evidence>
<dbReference type="GO" id="GO:0071949">
    <property type="term" value="F:FAD binding"/>
    <property type="evidence" value="ECO:0007669"/>
    <property type="project" value="InterPro"/>
</dbReference>
<evidence type="ECO:0000313" key="7">
    <source>
        <dbReference type="Proteomes" id="UP000626244"/>
    </source>
</evidence>
<dbReference type="InterPro" id="IPR007173">
    <property type="entry name" value="ALO_C"/>
</dbReference>
<feature type="domain" description="FAD-binding PCMH-type" evidence="5">
    <location>
        <begin position="41"/>
        <end position="212"/>
    </location>
</feature>
<dbReference type="PANTHER" id="PTHR43762:SF1">
    <property type="entry name" value="D-ARABINONO-1,4-LACTONE OXIDASE"/>
    <property type="match status" value="1"/>
</dbReference>
<organism evidence="6 7">
    <name type="scientific">Gottfriedia solisilvae</name>
    <dbReference type="NCBI Taxonomy" id="1516104"/>
    <lineage>
        <taxon>Bacteria</taxon>
        <taxon>Bacillati</taxon>
        <taxon>Bacillota</taxon>
        <taxon>Bacilli</taxon>
        <taxon>Bacillales</taxon>
        <taxon>Bacillaceae</taxon>
        <taxon>Gottfriedia</taxon>
    </lineage>
</organism>
<accession>A0A8J3EWT5</accession>
<dbReference type="Gene3D" id="3.30.465.10">
    <property type="match status" value="1"/>
</dbReference>
<dbReference type="EMBL" id="BMHB01000001">
    <property type="protein sequence ID" value="GGI11894.1"/>
    <property type="molecule type" value="Genomic_DNA"/>
</dbReference>
<sequence length="478" mass="55461">MWKKISIGFILITVFVIVFYTLWNKPISLKDGMIDDVAHLLPTKIDRIVKGKEIEQLRKIVLDANSQHKTVSIAGERHSQGGHTYYKDGVVIDMKTFNKVKKVDPIKKTVVVQSGATWGDIQEAINPYNLALKVTQSQEIFSVGGSLSVNAHGRDLRNHSLASTVNWFTLLQADGNIIKVSRTENSEIFSYVLGGYGLFGIILDVELQLTDNELYKIETSTMEYDKYPSYFKSEVLGNMDAKMHIGRISVAPDSFLDKVYSINYMDTSRKMSKSDKELKEDKSAFFPKLALGMSRGSDQGKNIFWDIQYYFIDALDGNFETRNNVMRSESKFMEFEDRQDTQVLQEFFVPVDEFIPYIDDVREYLESENLNVLNITIRYVEKDDETVMNYAKEDMFAFVILIQHGRDQKSIQHAKKVVRKWTDITIQHDGSYYLPYYPYQTKQQMKLAYPRTNDFFKKKREFDQNGVFMNTFYKNYGE</sequence>
<dbReference type="Pfam" id="PF01565">
    <property type="entry name" value="FAD_binding_4"/>
    <property type="match status" value="1"/>
</dbReference>
<dbReference type="InterPro" id="IPR006094">
    <property type="entry name" value="Oxid_FAD_bind_N"/>
</dbReference>
<dbReference type="Gene3D" id="3.30.43.10">
    <property type="entry name" value="Uridine Diphospho-n-acetylenolpyruvylglucosamine Reductase, domain 2"/>
    <property type="match status" value="1"/>
</dbReference>
<comment type="caution">
    <text evidence="6">The sequence shown here is derived from an EMBL/GenBank/DDBJ whole genome shotgun (WGS) entry which is preliminary data.</text>
</comment>
<dbReference type="AlphaFoldDB" id="A0A8J3EWT5"/>
<keyword evidence="4" id="KW-0472">Membrane</keyword>
<dbReference type="GO" id="GO:0003885">
    <property type="term" value="F:D-arabinono-1,4-lactone oxidase activity"/>
    <property type="evidence" value="ECO:0007669"/>
    <property type="project" value="InterPro"/>
</dbReference>
<dbReference type="InterPro" id="IPR016167">
    <property type="entry name" value="FAD-bd_PCMH_sub1"/>
</dbReference>
<dbReference type="PROSITE" id="PS51387">
    <property type="entry name" value="FAD_PCMH"/>
    <property type="match status" value="1"/>
</dbReference>
<dbReference type="PANTHER" id="PTHR43762">
    <property type="entry name" value="L-GULONOLACTONE OXIDASE"/>
    <property type="match status" value="1"/>
</dbReference>
<keyword evidence="3" id="KW-0560">Oxidoreductase</keyword>
<dbReference type="InterPro" id="IPR016164">
    <property type="entry name" value="FAD-linked_Oxase-like_C"/>
</dbReference>
<keyword evidence="4" id="KW-0812">Transmembrane</keyword>
<dbReference type="Pfam" id="PF04030">
    <property type="entry name" value="ALO"/>
    <property type="match status" value="1"/>
</dbReference>
<keyword evidence="7" id="KW-1185">Reference proteome</keyword>
<dbReference type="RefSeq" id="WP_087999235.1">
    <property type="nucleotide sequence ID" value="NZ_BMHB01000001.1"/>
</dbReference>
<evidence type="ECO:0000259" key="5">
    <source>
        <dbReference type="PROSITE" id="PS51387"/>
    </source>
</evidence>
<proteinExistence type="predicted"/>
<evidence type="ECO:0000256" key="3">
    <source>
        <dbReference type="ARBA" id="ARBA00023002"/>
    </source>
</evidence>
<evidence type="ECO:0000313" key="6">
    <source>
        <dbReference type="EMBL" id="GGI11894.1"/>
    </source>
</evidence>